<protein>
    <recommendedName>
        <fullName evidence="10">Arginine biosynthesis bifunctional protein ArgJ</fullName>
    </recommendedName>
    <domain>
        <recommendedName>
            <fullName evidence="10">Glutamate N-acetyltransferase</fullName>
            <ecNumber evidence="10">2.3.1.35</ecNumber>
        </recommendedName>
        <alternativeName>
            <fullName evidence="10">Ornithine acetyltransferase</fullName>
            <shortName evidence="10">OATase</shortName>
        </alternativeName>
        <alternativeName>
            <fullName evidence="10">Ornithine transacetylase</fullName>
        </alternativeName>
    </domain>
    <domain>
        <recommendedName>
            <fullName evidence="10">Amino-acid acetyltransferase</fullName>
            <ecNumber evidence="10">2.3.1.1</ecNumber>
        </recommendedName>
        <alternativeName>
            <fullName evidence="10">N-acetylglutamate synthase</fullName>
            <shortName evidence="10">AGSase</shortName>
        </alternativeName>
    </domain>
    <component>
        <recommendedName>
            <fullName evidence="10">Arginine biosynthesis bifunctional protein ArgJ alpha chain</fullName>
        </recommendedName>
    </component>
    <component>
        <recommendedName>
            <fullName evidence="10">Arginine biosynthesis bifunctional protein ArgJ beta chain</fullName>
        </recommendedName>
    </component>
</protein>
<evidence type="ECO:0000313" key="11">
    <source>
        <dbReference type="EMBL" id="STO09317.1"/>
    </source>
</evidence>
<dbReference type="FunFam" id="3.10.20.340:FF:000001">
    <property type="entry name" value="Arginine biosynthesis bifunctional protein ArgJ, chloroplastic"/>
    <property type="match status" value="1"/>
</dbReference>
<sequence length="405" mass="41935">MTDLTMSPPVSIVSPKGFHATGVHAGLKRKRKDLALLVCEQPASAAAVYTTNQFQAAPIQVTKRTLQASNGKIRAVLVNSGNANACTGDQGLADAYAMRAKAAAHLGIDDDEVAIASTGVIGQLLPMETLMVGIDLLTPVADAAHAEAFAEAILTTDTGVKTTGIRYADGETSVTVAGVAKGSGMIHPNMATMLGFVTTDAVIAPELLQVALKQSVDASFNNITVDGDSSTNDMVLVLASGASDTEEIKAGTDAYEQFTKALTGVCTDLAKQIARDGEGATTLIEVAVVGAKTDEAARIIAKQVVGSSLVKTAVYGKDANWGRIIAAVGATKEPIDVGQVDIHIGSQLVLSKSVPVWFDEALASAEMGQDVVSIRIDLNDGTGTGSAYGCDLTYDYVKINASYRT</sequence>
<dbReference type="Gene3D" id="3.60.70.12">
    <property type="entry name" value="L-amino peptidase D-ALA esterase/amidase"/>
    <property type="match status" value="1"/>
</dbReference>
<evidence type="ECO:0000313" key="12">
    <source>
        <dbReference type="Proteomes" id="UP000254060"/>
    </source>
</evidence>
<dbReference type="GO" id="GO:0006592">
    <property type="term" value="P:ornithine biosynthetic process"/>
    <property type="evidence" value="ECO:0007669"/>
    <property type="project" value="TreeGrafter"/>
</dbReference>
<feature type="site" description="Involved in the stabilization of negative charge on the oxyanion by the formation of the oxyanion hole" evidence="10">
    <location>
        <position position="119"/>
    </location>
</feature>
<keyword evidence="10" id="KW-0963">Cytoplasm</keyword>
<dbReference type="PANTHER" id="PTHR23100">
    <property type="entry name" value="ARGININE BIOSYNTHESIS BIFUNCTIONAL PROTEIN ARGJ"/>
    <property type="match status" value="1"/>
</dbReference>
<evidence type="ECO:0000256" key="7">
    <source>
        <dbReference type="ARBA" id="ARBA00023268"/>
    </source>
</evidence>
<proteinExistence type="inferred from homology"/>
<keyword evidence="8 10" id="KW-0012">Acyltransferase</keyword>
<feature type="binding site" evidence="10">
    <location>
        <position position="278"/>
    </location>
    <ligand>
        <name>substrate</name>
    </ligand>
</feature>
<keyword evidence="4 10" id="KW-0028">Amino-acid biosynthesis</keyword>
<dbReference type="RefSeq" id="WP_029333762.1">
    <property type="nucleotide sequence ID" value="NZ_UGGP01000001.1"/>
</dbReference>
<dbReference type="AlphaFoldDB" id="A0A377FWY0"/>
<dbReference type="GO" id="GO:0004042">
    <property type="term" value="F:L-glutamate N-acetyltransferase activity"/>
    <property type="evidence" value="ECO:0007669"/>
    <property type="project" value="UniProtKB-UniRule"/>
</dbReference>
<dbReference type="GO" id="GO:0006526">
    <property type="term" value="P:L-arginine biosynthetic process"/>
    <property type="evidence" value="ECO:0007669"/>
    <property type="project" value="UniProtKB-UniRule"/>
</dbReference>
<comment type="pathway">
    <text evidence="10">Amino-acid biosynthesis; L-arginine biosynthesis; N(2)-acetyl-L-ornithine from L-glutamate: step 1/4.</text>
</comment>
<comment type="pathway">
    <text evidence="10">Amino-acid biosynthesis; L-arginine biosynthesis; L-ornithine and N-acetyl-L-glutamate from L-glutamate and N(2)-acetyl-L-ornithine (cyclic): step 1/1.</text>
</comment>
<feature type="binding site" evidence="10">
    <location>
        <position position="192"/>
    </location>
    <ligand>
        <name>substrate</name>
    </ligand>
</feature>
<reference evidence="11 12" key="1">
    <citation type="submission" date="2018-06" db="EMBL/GenBank/DDBJ databases">
        <authorList>
            <consortium name="Pathogen Informatics"/>
            <person name="Doyle S."/>
        </authorList>
    </citation>
    <scope>NUCLEOTIDE SEQUENCE [LARGE SCALE GENOMIC DNA]</scope>
    <source>
        <strain evidence="11 12">NCTC13163</strain>
    </source>
</reference>
<feature type="active site" description="Nucleophile" evidence="10">
    <location>
        <position position="192"/>
    </location>
</feature>
<comment type="catalytic activity">
    <reaction evidence="10">
        <text>L-glutamate + acetyl-CoA = N-acetyl-L-glutamate + CoA + H(+)</text>
        <dbReference type="Rhea" id="RHEA:24292"/>
        <dbReference type="ChEBI" id="CHEBI:15378"/>
        <dbReference type="ChEBI" id="CHEBI:29985"/>
        <dbReference type="ChEBI" id="CHEBI:44337"/>
        <dbReference type="ChEBI" id="CHEBI:57287"/>
        <dbReference type="ChEBI" id="CHEBI:57288"/>
        <dbReference type="EC" id="2.3.1.1"/>
    </reaction>
</comment>
<dbReference type="EC" id="2.3.1.35" evidence="10"/>
<feature type="binding site" evidence="10">
    <location>
        <position position="155"/>
    </location>
    <ligand>
        <name>substrate</name>
    </ligand>
</feature>
<dbReference type="InterPro" id="IPR002813">
    <property type="entry name" value="Arg_biosynth_ArgJ"/>
</dbReference>
<accession>A0A377FWY0</accession>
<organism evidence="11 12">
    <name type="scientific">Exiguobacterium aurantiacum</name>
    <dbReference type="NCBI Taxonomy" id="33987"/>
    <lineage>
        <taxon>Bacteria</taxon>
        <taxon>Bacillati</taxon>
        <taxon>Bacillota</taxon>
        <taxon>Bacilli</taxon>
        <taxon>Bacillales</taxon>
        <taxon>Bacillales Family XII. Incertae Sedis</taxon>
        <taxon>Exiguobacterium</taxon>
    </lineage>
</organism>
<dbReference type="NCBIfam" id="TIGR00120">
    <property type="entry name" value="ArgJ"/>
    <property type="match status" value="1"/>
</dbReference>
<dbReference type="OrthoDB" id="9804242at2"/>
<dbReference type="GO" id="GO:0004358">
    <property type="term" value="F:L-glutamate N-acetyltransferase activity, acting on acetyl-L-ornithine as donor"/>
    <property type="evidence" value="ECO:0007669"/>
    <property type="project" value="UniProtKB-UniRule"/>
</dbReference>
<comment type="catalytic activity">
    <reaction evidence="9 10">
        <text>N(2)-acetyl-L-ornithine + L-glutamate = N-acetyl-L-glutamate + L-ornithine</text>
        <dbReference type="Rhea" id="RHEA:15349"/>
        <dbReference type="ChEBI" id="CHEBI:29985"/>
        <dbReference type="ChEBI" id="CHEBI:44337"/>
        <dbReference type="ChEBI" id="CHEBI:46911"/>
        <dbReference type="ChEBI" id="CHEBI:57805"/>
        <dbReference type="EC" id="2.3.1.35"/>
    </reaction>
</comment>
<feature type="site" description="Involved in the stabilization of negative charge on the oxyanion by the formation of the oxyanion hole" evidence="10">
    <location>
        <position position="118"/>
    </location>
</feature>
<dbReference type="Proteomes" id="UP000254060">
    <property type="component" value="Unassembled WGS sequence"/>
</dbReference>
<dbReference type="InterPro" id="IPR016117">
    <property type="entry name" value="ArgJ-like_dom_sf"/>
</dbReference>
<feature type="binding site" evidence="10">
    <location>
        <position position="400"/>
    </location>
    <ligand>
        <name>substrate</name>
    </ligand>
</feature>
<evidence type="ECO:0000256" key="1">
    <source>
        <dbReference type="ARBA" id="ARBA00006774"/>
    </source>
</evidence>
<dbReference type="CDD" id="cd02152">
    <property type="entry name" value="OAT"/>
    <property type="match status" value="1"/>
</dbReference>
<keyword evidence="3 10" id="KW-0055">Arginine biosynthesis</keyword>
<feature type="chain" id="PRO_5023314017" description="Arginine biosynthesis bifunctional protein ArgJ beta chain" evidence="10">
    <location>
        <begin position="192"/>
        <end position="405"/>
    </location>
</feature>
<comment type="similarity">
    <text evidence="1 10">Belongs to the ArgJ family.</text>
</comment>
<dbReference type="EMBL" id="UGGP01000001">
    <property type="protein sequence ID" value="STO09317.1"/>
    <property type="molecule type" value="Genomic_DNA"/>
</dbReference>
<dbReference type="EC" id="2.3.1.1" evidence="10"/>
<dbReference type="SUPFAM" id="SSF56266">
    <property type="entry name" value="DmpA/ArgJ-like"/>
    <property type="match status" value="1"/>
</dbReference>
<evidence type="ECO:0000256" key="10">
    <source>
        <dbReference type="HAMAP-Rule" id="MF_01106"/>
    </source>
</evidence>
<evidence type="ECO:0000256" key="4">
    <source>
        <dbReference type="ARBA" id="ARBA00022605"/>
    </source>
</evidence>
<name>A0A377FWY0_9BACL</name>
<comment type="function">
    <text evidence="10">Catalyzes two activities which are involved in the cyclic version of arginine biosynthesis: the synthesis of N-acetylglutamate from glutamate and acetyl-CoA as the acetyl donor, and of ornithine by transacetylation between N(2)-acetylornithine and glutamate.</text>
</comment>
<dbReference type="PANTHER" id="PTHR23100:SF0">
    <property type="entry name" value="ARGININE BIOSYNTHESIS BIFUNCTIONAL PROTEIN ARGJ, MITOCHONDRIAL"/>
    <property type="match status" value="1"/>
</dbReference>
<evidence type="ECO:0000256" key="9">
    <source>
        <dbReference type="ARBA" id="ARBA00049439"/>
    </source>
</evidence>
<gene>
    <name evidence="10 11" type="primary">argJ</name>
    <name evidence="11" type="ORF">NCTC13163_02750</name>
</gene>
<keyword evidence="7 10" id="KW-0511">Multifunctional enzyme</keyword>
<keyword evidence="6 10" id="KW-0068">Autocatalytic cleavage</keyword>
<feature type="binding site" evidence="10">
    <location>
        <position position="181"/>
    </location>
    <ligand>
        <name>substrate</name>
    </ligand>
</feature>
<dbReference type="GO" id="GO:0005737">
    <property type="term" value="C:cytoplasm"/>
    <property type="evidence" value="ECO:0007669"/>
    <property type="project" value="UniProtKB-SubCell"/>
</dbReference>
<dbReference type="FunFam" id="3.60.70.12:FF:000001">
    <property type="entry name" value="Arginine biosynthesis bifunctional protein ArgJ, chloroplastic"/>
    <property type="match status" value="1"/>
</dbReference>
<dbReference type="STRING" id="1397694.GCA_000702585_00175"/>
<comment type="subcellular location">
    <subcellularLocation>
        <location evidence="10">Cytoplasm</location>
    </subcellularLocation>
</comment>
<feature type="binding site" evidence="10">
    <location>
        <position position="405"/>
    </location>
    <ligand>
        <name>substrate</name>
    </ligand>
</feature>
<keyword evidence="5 10" id="KW-0808">Transferase</keyword>
<evidence type="ECO:0000256" key="8">
    <source>
        <dbReference type="ARBA" id="ARBA00023315"/>
    </source>
</evidence>
<dbReference type="Pfam" id="PF01960">
    <property type="entry name" value="ArgJ"/>
    <property type="match status" value="1"/>
</dbReference>
<evidence type="ECO:0000256" key="3">
    <source>
        <dbReference type="ARBA" id="ARBA00022571"/>
    </source>
</evidence>
<dbReference type="InterPro" id="IPR042195">
    <property type="entry name" value="ArgJ_beta_C"/>
</dbReference>
<dbReference type="Gene3D" id="3.10.20.340">
    <property type="entry name" value="ArgJ beta chain, C-terminal domain"/>
    <property type="match status" value="1"/>
</dbReference>
<evidence type="ECO:0000256" key="5">
    <source>
        <dbReference type="ARBA" id="ARBA00022679"/>
    </source>
</evidence>
<evidence type="ECO:0000256" key="2">
    <source>
        <dbReference type="ARBA" id="ARBA00011475"/>
    </source>
</evidence>
<evidence type="ECO:0000256" key="6">
    <source>
        <dbReference type="ARBA" id="ARBA00022813"/>
    </source>
</evidence>
<dbReference type="NCBIfam" id="NF003802">
    <property type="entry name" value="PRK05388.1"/>
    <property type="match status" value="1"/>
</dbReference>
<dbReference type="HAMAP" id="MF_01106">
    <property type="entry name" value="ArgJ"/>
    <property type="match status" value="1"/>
</dbReference>
<comment type="subunit">
    <text evidence="2 10">Heterotetramer of two alpha and two beta chains.</text>
</comment>
<dbReference type="UniPathway" id="UPA00068">
    <property type="reaction ID" value="UER00106"/>
</dbReference>
<feature type="site" description="Cleavage; by autolysis" evidence="10">
    <location>
        <begin position="191"/>
        <end position="192"/>
    </location>
</feature>
<feature type="chain" id="PRO_5023314016" description="Arginine biosynthesis bifunctional protein ArgJ alpha chain" evidence="10">
    <location>
        <begin position="1"/>
        <end position="191"/>
    </location>
</feature>